<keyword evidence="3" id="KW-0862">Zinc</keyword>
<keyword evidence="7" id="KW-1185">Reference proteome</keyword>
<sequence length="441" mass="49361">MDPLGRIRGPPIDVDAFMASSTAGIASMRSHLDEKNAEARLIKVHCSYCKKESDSGKLKICSHCKSVRYCDRTCQAAHYKARHKKDCAAFADPPFTRAFVTHPMDGRKYPETPIFGKNSVNGVGCWVSIGGVMNCSLRSLIEPMDTATRLPTGQTAEDMRIMKEWKAGSKNLITLSSLVQNRRKDGKPILVWAGGVKAMPSQPGAPLLLAGRTKKDVVHTHPIRTENEGPGILHVLEVAHDPWAKAPRVRVNHINGKPVSKNSDDEFKQAIRDPSAGIITLNLGEFVIFEVQFRCGDNSRITKDFDVFDCLWATDVPIVSPWDPSSQTKTKDLCTLFPSPTKFPNSLIVQFDQDAIQTYYTDYIYGSEEKYVRSHFGDARANMMEEMSKGIESYGKWMIDMMKENGNYGELMRRLRDSGQGEMIESLNQMSNGENLGTWRE</sequence>
<proteinExistence type="predicted"/>
<dbReference type="Proteomes" id="UP000027265">
    <property type="component" value="Unassembled WGS sequence"/>
</dbReference>
<dbReference type="OrthoDB" id="194358at2759"/>
<dbReference type="HOGENOM" id="CLU_626969_0_0_1"/>
<dbReference type="Gene3D" id="6.10.140.2220">
    <property type="match status" value="1"/>
</dbReference>
<gene>
    <name evidence="6" type="ORF">JAAARDRAFT_35117</name>
</gene>
<evidence type="ECO:0000313" key="6">
    <source>
        <dbReference type="EMBL" id="KDQ57398.1"/>
    </source>
</evidence>
<dbReference type="GO" id="GO:0008270">
    <property type="term" value="F:zinc ion binding"/>
    <property type="evidence" value="ECO:0007669"/>
    <property type="project" value="UniProtKB-KW"/>
</dbReference>
<dbReference type="EMBL" id="KL197719">
    <property type="protein sequence ID" value="KDQ57398.1"/>
    <property type="molecule type" value="Genomic_DNA"/>
</dbReference>
<evidence type="ECO:0000313" key="7">
    <source>
        <dbReference type="Proteomes" id="UP000027265"/>
    </source>
</evidence>
<feature type="domain" description="MYND-type" evidence="5">
    <location>
        <begin position="46"/>
        <end position="87"/>
    </location>
</feature>
<dbReference type="SUPFAM" id="SSF144232">
    <property type="entry name" value="HIT/MYND zinc finger-like"/>
    <property type="match status" value="1"/>
</dbReference>
<name>A0A067PRF8_9AGAM</name>
<keyword evidence="2 4" id="KW-0863">Zinc-finger</keyword>
<protein>
    <recommendedName>
        <fullName evidence="5">MYND-type domain-containing protein</fullName>
    </recommendedName>
</protein>
<dbReference type="InParanoid" id="A0A067PRF8"/>
<organism evidence="6 7">
    <name type="scientific">Jaapia argillacea MUCL 33604</name>
    <dbReference type="NCBI Taxonomy" id="933084"/>
    <lineage>
        <taxon>Eukaryota</taxon>
        <taxon>Fungi</taxon>
        <taxon>Dikarya</taxon>
        <taxon>Basidiomycota</taxon>
        <taxon>Agaricomycotina</taxon>
        <taxon>Agaricomycetes</taxon>
        <taxon>Agaricomycetidae</taxon>
        <taxon>Jaapiales</taxon>
        <taxon>Jaapiaceae</taxon>
        <taxon>Jaapia</taxon>
    </lineage>
</organism>
<reference evidence="7" key="1">
    <citation type="journal article" date="2014" name="Proc. Natl. Acad. Sci. U.S.A.">
        <title>Extensive sampling of basidiomycete genomes demonstrates inadequacy of the white-rot/brown-rot paradigm for wood decay fungi.</title>
        <authorList>
            <person name="Riley R."/>
            <person name="Salamov A.A."/>
            <person name="Brown D.W."/>
            <person name="Nagy L.G."/>
            <person name="Floudas D."/>
            <person name="Held B.W."/>
            <person name="Levasseur A."/>
            <person name="Lombard V."/>
            <person name="Morin E."/>
            <person name="Otillar R."/>
            <person name="Lindquist E.A."/>
            <person name="Sun H."/>
            <person name="LaButti K.M."/>
            <person name="Schmutz J."/>
            <person name="Jabbour D."/>
            <person name="Luo H."/>
            <person name="Baker S.E."/>
            <person name="Pisabarro A.G."/>
            <person name="Walton J.D."/>
            <person name="Blanchette R.A."/>
            <person name="Henrissat B."/>
            <person name="Martin F."/>
            <person name="Cullen D."/>
            <person name="Hibbett D.S."/>
            <person name="Grigoriev I.V."/>
        </authorList>
    </citation>
    <scope>NUCLEOTIDE SEQUENCE [LARGE SCALE GENOMIC DNA]</scope>
    <source>
        <strain evidence="7">MUCL 33604</strain>
    </source>
</reference>
<evidence type="ECO:0000256" key="4">
    <source>
        <dbReference type="PROSITE-ProRule" id="PRU00134"/>
    </source>
</evidence>
<dbReference type="PROSITE" id="PS50865">
    <property type="entry name" value="ZF_MYND_2"/>
    <property type="match status" value="1"/>
</dbReference>
<evidence type="ECO:0000256" key="1">
    <source>
        <dbReference type="ARBA" id="ARBA00022723"/>
    </source>
</evidence>
<evidence type="ECO:0000256" key="3">
    <source>
        <dbReference type="ARBA" id="ARBA00022833"/>
    </source>
</evidence>
<dbReference type="Pfam" id="PF01753">
    <property type="entry name" value="zf-MYND"/>
    <property type="match status" value="1"/>
</dbReference>
<dbReference type="STRING" id="933084.A0A067PRF8"/>
<dbReference type="InterPro" id="IPR002893">
    <property type="entry name" value="Znf_MYND"/>
</dbReference>
<keyword evidence="1" id="KW-0479">Metal-binding</keyword>
<evidence type="ECO:0000256" key="2">
    <source>
        <dbReference type="ARBA" id="ARBA00022771"/>
    </source>
</evidence>
<evidence type="ECO:0000259" key="5">
    <source>
        <dbReference type="PROSITE" id="PS50865"/>
    </source>
</evidence>
<accession>A0A067PRF8</accession>
<dbReference type="AlphaFoldDB" id="A0A067PRF8"/>